<comment type="caution">
    <text evidence="5">The sequence shown here is derived from an EMBL/GenBank/DDBJ whole genome shotgun (WGS) entry which is preliminary data.</text>
</comment>
<gene>
    <name evidence="5" type="ORF">GCM10010979_16470</name>
</gene>
<sequence length="63" mass="6966">MLTLRLKQLETAELVARTVVPTTPVMVRYHLTPRGDDLITALQPIAGHVQRWEIDGGQSTPSS</sequence>
<feature type="domain" description="HTH hxlR-type" evidence="4">
    <location>
        <begin position="1"/>
        <end position="57"/>
    </location>
</feature>
<dbReference type="PROSITE" id="PS51118">
    <property type="entry name" value="HTH_HXLR"/>
    <property type="match status" value="1"/>
</dbReference>
<protein>
    <recommendedName>
        <fullName evidence="4">HTH hxlR-type domain-containing protein</fullName>
    </recommendedName>
</protein>
<keyword evidence="6" id="KW-1185">Reference proteome</keyword>
<accession>A0A916SIX5</accession>
<dbReference type="AlphaFoldDB" id="A0A916SIX5"/>
<name>A0A916SIX5_9MICO</name>
<dbReference type="Gene3D" id="1.10.10.10">
    <property type="entry name" value="Winged helix-like DNA-binding domain superfamily/Winged helix DNA-binding domain"/>
    <property type="match status" value="1"/>
</dbReference>
<evidence type="ECO:0000259" key="4">
    <source>
        <dbReference type="PROSITE" id="PS51118"/>
    </source>
</evidence>
<dbReference type="SUPFAM" id="SSF46785">
    <property type="entry name" value="Winged helix' DNA-binding domain"/>
    <property type="match status" value="1"/>
</dbReference>
<dbReference type="Pfam" id="PF01638">
    <property type="entry name" value="HxlR"/>
    <property type="match status" value="1"/>
</dbReference>
<dbReference type="InterPro" id="IPR002577">
    <property type="entry name" value="HTH_HxlR"/>
</dbReference>
<keyword evidence="2" id="KW-0238">DNA-binding</keyword>
<dbReference type="PANTHER" id="PTHR33204:SF37">
    <property type="entry name" value="HTH-TYPE TRANSCRIPTIONAL REGULATOR YODB"/>
    <property type="match status" value="1"/>
</dbReference>
<proteinExistence type="predicted"/>
<evidence type="ECO:0000256" key="1">
    <source>
        <dbReference type="ARBA" id="ARBA00023015"/>
    </source>
</evidence>
<evidence type="ECO:0000256" key="3">
    <source>
        <dbReference type="ARBA" id="ARBA00023163"/>
    </source>
</evidence>
<organism evidence="5 6">
    <name type="scientific">Conyzicola nivalis</name>
    <dbReference type="NCBI Taxonomy" id="1477021"/>
    <lineage>
        <taxon>Bacteria</taxon>
        <taxon>Bacillati</taxon>
        <taxon>Actinomycetota</taxon>
        <taxon>Actinomycetes</taxon>
        <taxon>Micrococcales</taxon>
        <taxon>Microbacteriaceae</taxon>
        <taxon>Conyzicola</taxon>
    </lineage>
</organism>
<dbReference type="InterPro" id="IPR036388">
    <property type="entry name" value="WH-like_DNA-bd_sf"/>
</dbReference>
<dbReference type="InterPro" id="IPR036390">
    <property type="entry name" value="WH_DNA-bd_sf"/>
</dbReference>
<evidence type="ECO:0000313" key="6">
    <source>
        <dbReference type="Proteomes" id="UP000606922"/>
    </source>
</evidence>
<reference evidence="5" key="1">
    <citation type="journal article" date="2014" name="Int. J. Syst. Evol. Microbiol.">
        <title>Complete genome sequence of Corynebacterium casei LMG S-19264T (=DSM 44701T), isolated from a smear-ripened cheese.</title>
        <authorList>
            <consortium name="US DOE Joint Genome Institute (JGI-PGF)"/>
            <person name="Walter F."/>
            <person name="Albersmeier A."/>
            <person name="Kalinowski J."/>
            <person name="Ruckert C."/>
        </authorList>
    </citation>
    <scope>NUCLEOTIDE SEQUENCE</scope>
    <source>
        <strain evidence="5">CGMCC 1.12813</strain>
    </source>
</reference>
<dbReference type="Proteomes" id="UP000606922">
    <property type="component" value="Unassembled WGS sequence"/>
</dbReference>
<reference evidence="5" key="2">
    <citation type="submission" date="2020-09" db="EMBL/GenBank/DDBJ databases">
        <authorList>
            <person name="Sun Q."/>
            <person name="Zhou Y."/>
        </authorList>
    </citation>
    <scope>NUCLEOTIDE SEQUENCE</scope>
    <source>
        <strain evidence="5">CGMCC 1.12813</strain>
    </source>
</reference>
<keyword evidence="3" id="KW-0804">Transcription</keyword>
<keyword evidence="1" id="KW-0805">Transcription regulation</keyword>
<dbReference type="GO" id="GO:0003677">
    <property type="term" value="F:DNA binding"/>
    <property type="evidence" value="ECO:0007669"/>
    <property type="project" value="UniProtKB-KW"/>
</dbReference>
<dbReference type="PANTHER" id="PTHR33204">
    <property type="entry name" value="TRANSCRIPTIONAL REGULATOR, MARR FAMILY"/>
    <property type="match status" value="1"/>
</dbReference>
<evidence type="ECO:0000313" key="5">
    <source>
        <dbReference type="EMBL" id="GGB02548.1"/>
    </source>
</evidence>
<evidence type="ECO:0000256" key="2">
    <source>
        <dbReference type="ARBA" id="ARBA00023125"/>
    </source>
</evidence>
<dbReference type="EMBL" id="BMGB01000001">
    <property type="protein sequence ID" value="GGB02548.1"/>
    <property type="molecule type" value="Genomic_DNA"/>
</dbReference>